<name>G5GF94_9FIRM</name>
<dbReference type="EMBL" id="ACZL01000004">
    <property type="protein sequence ID" value="EHI56555.1"/>
    <property type="molecule type" value="Genomic_DNA"/>
</dbReference>
<comment type="caution">
    <text evidence="6">The sequence shown here is derived from an EMBL/GenBank/DDBJ whole genome shotgun (WGS) entry which is preliminary data.</text>
</comment>
<accession>G5GF94</accession>
<dbReference type="eggNOG" id="COG1567">
    <property type="taxonomic scope" value="Bacteria"/>
</dbReference>
<comment type="similarity">
    <text evidence="1">Belongs to the CRISPR-associated Csm4 family.</text>
</comment>
<dbReference type="Pfam" id="PF17953">
    <property type="entry name" value="Csm4_C"/>
    <property type="match status" value="1"/>
</dbReference>
<gene>
    <name evidence="6" type="ORF">HMPREF9333_00232</name>
</gene>
<dbReference type="GO" id="GO:0051607">
    <property type="term" value="P:defense response to virus"/>
    <property type="evidence" value="ECO:0007669"/>
    <property type="project" value="UniProtKB-KW"/>
</dbReference>
<organism evidence="6 7">
    <name type="scientific">Johnsonella ignava ATCC 51276</name>
    <dbReference type="NCBI Taxonomy" id="679200"/>
    <lineage>
        <taxon>Bacteria</taxon>
        <taxon>Bacillati</taxon>
        <taxon>Bacillota</taxon>
        <taxon>Clostridia</taxon>
        <taxon>Lachnospirales</taxon>
        <taxon>Lachnospiraceae</taxon>
        <taxon>Johnsonella</taxon>
    </lineage>
</organism>
<dbReference type="InterPro" id="IPR005510">
    <property type="entry name" value="Csm4"/>
</dbReference>
<dbReference type="AlphaFoldDB" id="G5GF94"/>
<evidence type="ECO:0000256" key="3">
    <source>
        <dbReference type="ARBA" id="ARBA00022884"/>
    </source>
</evidence>
<dbReference type="NCBIfam" id="TIGR01903">
    <property type="entry name" value="cas5_csm4"/>
    <property type="match status" value="2"/>
</dbReference>
<evidence type="ECO:0000259" key="5">
    <source>
        <dbReference type="Pfam" id="PF17953"/>
    </source>
</evidence>
<keyword evidence="4" id="KW-0051">Antiviral defense</keyword>
<feature type="domain" description="Csm4 C-terminal" evidence="5">
    <location>
        <begin position="265"/>
        <end position="355"/>
    </location>
</feature>
<evidence type="ECO:0000313" key="7">
    <source>
        <dbReference type="Proteomes" id="UP000003011"/>
    </source>
</evidence>
<dbReference type="GO" id="GO:0003723">
    <property type="term" value="F:RNA binding"/>
    <property type="evidence" value="ECO:0007669"/>
    <property type="project" value="UniProtKB-KW"/>
</dbReference>
<keyword evidence="3" id="KW-0694">RNA-binding</keyword>
<dbReference type="HOGENOM" id="CLU_062371_1_0_9"/>
<evidence type="ECO:0000256" key="1">
    <source>
        <dbReference type="ARBA" id="ARBA00005772"/>
    </source>
</evidence>
<dbReference type="Proteomes" id="UP000003011">
    <property type="component" value="Unassembled WGS sequence"/>
</dbReference>
<reference evidence="6 7" key="1">
    <citation type="submission" date="2011-08" db="EMBL/GenBank/DDBJ databases">
        <title>The Genome Sequence of Johnsonella ignava ATCC 51276.</title>
        <authorList>
            <consortium name="The Broad Institute Genome Sequencing Platform"/>
            <person name="Earl A."/>
            <person name="Ward D."/>
            <person name="Feldgarden M."/>
            <person name="Gevers D."/>
            <person name="Izard J."/>
            <person name="Blanton J.M."/>
            <person name="Baranova O.V."/>
            <person name="Dewhirst F.E."/>
            <person name="Young S.K."/>
            <person name="Zeng Q."/>
            <person name="Gargeya S."/>
            <person name="Fitzgerald M."/>
            <person name="Haas B."/>
            <person name="Abouelleil A."/>
            <person name="Alvarado L."/>
            <person name="Arachchi H.M."/>
            <person name="Berlin A."/>
            <person name="Brown A."/>
            <person name="Chapman S.B."/>
            <person name="Chen Z."/>
            <person name="Dunbar C."/>
            <person name="Freedman E."/>
            <person name="Gearin G."/>
            <person name="Gellesch M."/>
            <person name="Goldberg J."/>
            <person name="Griggs A."/>
            <person name="Gujja S."/>
            <person name="Heiman D."/>
            <person name="Howarth C."/>
            <person name="Larson L."/>
            <person name="Lui A."/>
            <person name="MacDonald P.J.P."/>
            <person name="Montmayeur A."/>
            <person name="Murphy C."/>
            <person name="Neiman D."/>
            <person name="Pearson M."/>
            <person name="Priest M."/>
            <person name="Roberts A."/>
            <person name="Saif S."/>
            <person name="Shea T."/>
            <person name="Shenoy N."/>
            <person name="Sisk P."/>
            <person name="Stolte C."/>
            <person name="Sykes S."/>
            <person name="Wortman J."/>
            <person name="Nusbaum C."/>
            <person name="Birren B."/>
        </authorList>
    </citation>
    <scope>NUCLEOTIDE SEQUENCE [LARGE SCALE GENOMIC DNA]</scope>
    <source>
        <strain evidence="6 7">ATCC 51276</strain>
    </source>
</reference>
<sequence>MKYKIIKLEFQTEVHFGEKALDSGDKIIYADSLFSALCHEALSQKENVFKKLICAVKENRILISDAMPYIGEKFYVPKPKKKILYDLPIQKDSTANNKILKKLAYIPVSQFDDYLNEKLDIEKAADDFKNIGDFHIRQKASIARDYTDSSPYAIKVFAFNKGSGLYVCIGYDSEQEYTLISDLFVQLSYTGIGGKVSVGLGKFTAHISNVPESLNKRLTENENTEENNTMYKNINNNSDVTDTVKYESRTADKTTENLYTGTKNKDKMYMSLSLCLPKDEELDMALEDAVFLIKRRGGFISSDSCAGTAKKKKELYLFEAGSVFKNRFAGDIYDVSPETVPHEVYRYAKPMFMEV</sequence>
<evidence type="ECO:0000313" key="6">
    <source>
        <dbReference type="EMBL" id="EHI56555.1"/>
    </source>
</evidence>
<dbReference type="InterPro" id="IPR040932">
    <property type="entry name" value="Csm4_C"/>
</dbReference>
<evidence type="ECO:0000256" key="2">
    <source>
        <dbReference type="ARBA" id="ARBA00016109"/>
    </source>
</evidence>
<protein>
    <recommendedName>
        <fullName evidence="2">CRISPR system Cms protein Csm4</fullName>
    </recommendedName>
</protein>
<keyword evidence="7" id="KW-1185">Reference proteome</keyword>
<dbReference type="OrthoDB" id="9792564at2"/>
<proteinExistence type="inferred from homology"/>
<dbReference type="STRING" id="679200.HMPREF9333_00232"/>
<dbReference type="RefSeq" id="WP_005539209.1">
    <property type="nucleotide sequence ID" value="NZ_JH378829.1"/>
</dbReference>
<evidence type="ECO:0000256" key="4">
    <source>
        <dbReference type="ARBA" id="ARBA00023118"/>
    </source>
</evidence>